<dbReference type="GO" id="GO:0043856">
    <property type="term" value="F:anti-sigma factor antagonist activity"/>
    <property type="evidence" value="ECO:0007669"/>
    <property type="project" value="InterPro"/>
</dbReference>
<dbReference type="CDD" id="cd07043">
    <property type="entry name" value="STAS_anti-anti-sigma_factors"/>
    <property type="match status" value="1"/>
</dbReference>
<dbReference type="EMBL" id="FOKG01000043">
    <property type="protein sequence ID" value="SFB64446.1"/>
    <property type="molecule type" value="Genomic_DNA"/>
</dbReference>
<dbReference type="PROSITE" id="PS50801">
    <property type="entry name" value="STAS"/>
    <property type="match status" value="1"/>
</dbReference>
<dbReference type="STRING" id="490629.SAMN05216266_14320"/>
<comment type="similarity">
    <text evidence="1 2">Belongs to the anti-sigma-factor antagonist family.</text>
</comment>
<evidence type="ECO:0000313" key="5">
    <source>
        <dbReference type="Proteomes" id="UP000243799"/>
    </source>
</evidence>
<dbReference type="InterPro" id="IPR003658">
    <property type="entry name" value="Anti-sigma_ant"/>
</dbReference>
<evidence type="ECO:0000259" key="3">
    <source>
        <dbReference type="PROSITE" id="PS50801"/>
    </source>
</evidence>
<dbReference type="Gene3D" id="3.30.750.24">
    <property type="entry name" value="STAS domain"/>
    <property type="match status" value="1"/>
</dbReference>
<dbReference type="Pfam" id="PF01740">
    <property type="entry name" value="STAS"/>
    <property type="match status" value="1"/>
</dbReference>
<dbReference type="OrthoDB" id="5194587at2"/>
<evidence type="ECO:0000313" key="4">
    <source>
        <dbReference type="EMBL" id="SFB64446.1"/>
    </source>
</evidence>
<dbReference type="NCBIfam" id="TIGR00377">
    <property type="entry name" value="ant_ant_sig"/>
    <property type="match status" value="1"/>
</dbReference>
<dbReference type="SUPFAM" id="SSF52091">
    <property type="entry name" value="SpoIIaa-like"/>
    <property type="match status" value="1"/>
</dbReference>
<sequence length="134" mass="14010">MVASDPSLPAGSQLTVAREDRGSSIVLAVAGEVDLLTAPDLQQELARALEDRPVTLVVDLSDVEFLASPGLAALVGAHQNAHEGTQVRLVADGNATFRPLQLTGLDEEIPVYRTRADALSPGDGNSGEIEPRTS</sequence>
<organism evidence="4 5">
    <name type="scientific">Amycolatopsis marina</name>
    <dbReference type="NCBI Taxonomy" id="490629"/>
    <lineage>
        <taxon>Bacteria</taxon>
        <taxon>Bacillati</taxon>
        <taxon>Actinomycetota</taxon>
        <taxon>Actinomycetes</taxon>
        <taxon>Pseudonocardiales</taxon>
        <taxon>Pseudonocardiaceae</taxon>
        <taxon>Amycolatopsis</taxon>
    </lineage>
</organism>
<evidence type="ECO:0000256" key="1">
    <source>
        <dbReference type="ARBA" id="ARBA00009013"/>
    </source>
</evidence>
<dbReference type="PANTHER" id="PTHR33495:SF13">
    <property type="entry name" value="ANTI-SIGMA-F FACTOR ANTAGONIST RSFB"/>
    <property type="match status" value="1"/>
</dbReference>
<proteinExistence type="inferred from homology"/>
<dbReference type="PANTHER" id="PTHR33495">
    <property type="entry name" value="ANTI-SIGMA FACTOR ANTAGONIST TM_1081-RELATED-RELATED"/>
    <property type="match status" value="1"/>
</dbReference>
<gene>
    <name evidence="4" type="ORF">SAMN05216266_14320</name>
</gene>
<dbReference type="InterPro" id="IPR036513">
    <property type="entry name" value="STAS_dom_sf"/>
</dbReference>
<protein>
    <recommendedName>
        <fullName evidence="2">Anti-sigma factor antagonist</fullName>
    </recommendedName>
</protein>
<reference evidence="5" key="1">
    <citation type="submission" date="2016-10" db="EMBL/GenBank/DDBJ databases">
        <authorList>
            <person name="Varghese N."/>
            <person name="Submissions S."/>
        </authorList>
    </citation>
    <scope>NUCLEOTIDE SEQUENCE [LARGE SCALE GENOMIC DNA]</scope>
    <source>
        <strain evidence="5">CGMCC 4.3568</strain>
    </source>
</reference>
<name>A0A1I1CQW4_9PSEU</name>
<accession>A0A1I1CQW4</accession>
<dbReference type="AlphaFoldDB" id="A0A1I1CQW4"/>
<feature type="domain" description="STAS" evidence="3">
    <location>
        <begin position="14"/>
        <end position="122"/>
    </location>
</feature>
<keyword evidence="5" id="KW-1185">Reference proteome</keyword>
<evidence type="ECO:0000256" key="2">
    <source>
        <dbReference type="RuleBase" id="RU003749"/>
    </source>
</evidence>
<dbReference type="RefSeq" id="WP_091679926.1">
    <property type="nucleotide sequence ID" value="NZ_FOKG01000043.1"/>
</dbReference>
<dbReference type="Proteomes" id="UP000243799">
    <property type="component" value="Unassembled WGS sequence"/>
</dbReference>
<dbReference type="InterPro" id="IPR002645">
    <property type="entry name" value="STAS_dom"/>
</dbReference>